<dbReference type="SUPFAM" id="SSF53474">
    <property type="entry name" value="alpha/beta-Hydrolases"/>
    <property type="match status" value="1"/>
</dbReference>
<organism evidence="2">
    <name type="scientific">Proboscia inermis</name>
    <dbReference type="NCBI Taxonomy" id="420281"/>
    <lineage>
        <taxon>Eukaryota</taxon>
        <taxon>Sar</taxon>
        <taxon>Stramenopiles</taxon>
        <taxon>Ochrophyta</taxon>
        <taxon>Bacillariophyta</taxon>
        <taxon>Coscinodiscophyceae</taxon>
        <taxon>Rhizosoleniophycidae</taxon>
        <taxon>Rhizosoleniales</taxon>
        <taxon>Rhizosoleniaceae</taxon>
        <taxon>Proboscia</taxon>
    </lineage>
</organism>
<dbReference type="EMBL" id="HBEL01031767">
    <property type="protein sequence ID" value="CAD8418713.1"/>
    <property type="molecule type" value="Transcribed_RNA"/>
</dbReference>
<dbReference type="PANTHER" id="PTHR47909">
    <property type="entry name" value="ALPHA/BETA-HYDROLASES SUPERFAMILY PROTEIN"/>
    <property type="match status" value="1"/>
</dbReference>
<dbReference type="PANTHER" id="PTHR47909:SF2">
    <property type="entry name" value="GPI INOSITOL-DEACYLASE"/>
    <property type="match status" value="1"/>
</dbReference>
<evidence type="ECO:0000313" key="3">
    <source>
        <dbReference type="EMBL" id="CAD8418714.1"/>
    </source>
</evidence>
<evidence type="ECO:0000313" key="2">
    <source>
        <dbReference type="EMBL" id="CAD8418713.1"/>
    </source>
</evidence>
<accession>A0A6T8LL13</accession>
<gene>
    <name evidence="2" type="ORF">PINE0816_LOCUS14848</name>
    <name evidence="3" type="ORF">PINE0816_LOCUS14849</name>
</gene>
<dbReference type="InterPro" id="IPR029058">
    <property type="entry name" value="AB_hydrolase_fold"/>
</dbReference>
<dbReference type="EMBL" id="HBEL01031768">
    <property type="protein sequence ID" value="CAD8418714.1"/>
    <property type="molecule type" value="Transcribed_RNA"/>
</dbReference>
<protein>
    <recommendedName>
        <fullName evidence="1">DUF676 domain-containing protein</fullName>
    </recommendedName>
</protein>
<dbReference type="Gene3D" id="3.40.50.1820">
    <property type="entry name" value="alpha/beta hydrolase"/>
    <property type="match status" value="1"/>
</dbReference>
<dbReference type="InterPro" id="IPR007751">
    <property type="entry name" value="DUF676_lipase-like"/>
</dbReference>
<dbReference type="Pfam" id="PF05057">
    <property type="entry name" value="DUF676"/>
    <property type="match status" value="1"/>
</dbReference>
<dbReference type="AlphaFoldDB" id="A0A6T8LL13"/>
<proteinExistence type="predicted"/>
<feature type="domain" description="DUF676" evidence="1">
    <location>
        <begin position="201"/>
        <end position="255"/>
    </location>
</feature>
<reference evidence="2" key="1">
    <citation type="submission" date="2021-01" db="EMBL/GenBank/DDBJ databases">
        <authorList>
            <person name="Corre E."/>
            <person name="Pelletier E."/>
            <person name="Niang G."/>
            <person name="Scheremetjew M."/>
            <person name="Finn R."/>
            <person name="Kale V."/>
            <person name="Holt S."/>
            <person name="Cochrane G."/>
            <person name="Meng A."/>
            <person name="Brown T."/>
            <person name="Cohen L."/>
        </authorList>
    </citation>
    <scope>NUCLEOTIDE SEQUENCE</scope>
    <source>
        <strain evidence="2">CCAP1064/1</strain>
    </source>
</reference>
<name>A0A6T8LL13_9STRA</name>
<evidence type="ECO:0000259" key="1">
    <source>
        <dbReference type="Pfam" id="PF05057"/>
    </source>
</evidence>
<sequence length="383" mass="42125">MVEFQIGPINGKLILKADQEDIVNNKRIFRFKRGFFILQTIWGSAITLPYPVPFALLGDRAIGWLETTHYDEASGFRAAVGNKGTKFIFQQRREDSVTIPADVALASEITSTTAQHETDDEERAANEGLTKRAIVICPQQFGGKPGDYTVLTQKLRDRGYPVYLTRLSALQWLSITKSAFSAAYIKGELEPRNALGFYMNAVDETIQRLPTPDTKYTILSHSIGGWVARAWLGEVASESVRKRCTNFVSLGTPHLAPPPESLVSKVDQTRGLLKYVNDKWPGAYWDDVSYTCVASKAVPGKLGFSDLDCLLGYVSYLALIGDGKVDGDGITPVKGALLEGAASIVLDDVYHADVLPNPIGSRNTKLIGCKWYADQLDEWVGAL</sequence>